<evidence type="ECO:0008006" key="4">
    <source>
        <dbReference type="Google" id="ProtNLM"/>
    </source>
</evidence>
<evidence type="ECO:0000313" key="3">
    <source>
        <dbReference type="Proteomes" id="UP000265140"/>
    </source>
</evidence>
<keyword evidence="3" id="KW-1185">Reference proteome</keyword>
<dbReference type="OMA" id="CCAISCC"/>
<dbReference type="InParanoid" id="A0A3P8YTA4"/>
<comment type="similarity">
    <text evidence="1">Belongs to the cornifelin family.</text>
</comment>
<dbReference type="Pfam" id="PF04749">
    <property type="entry name" value="PLAC8"/>
    <property type="match status" value="1"/>
</dbReference>
<dbReference type="AlphaFoldDB" id="A0A3P8YTA4"/>
<dbReference type="NCBIfam" id="TIGR01571">
    <property type="entry name" value="A_thal_Cys_rich"/>
    <property type="match status" value="1"/>
</dbReference>
<accession>A0A3P8YTA4</accession>
<proteinExistence type="inferred from homology"/>
<sequence length="130" mass="14306">MVVVQQSTIVTRGQRSQGWSTGLCNCCSDICTCCSATWCFPVLQCQTAAQFGWCMCLPMLDPCTCCAISCCLRSSMRERYGIRGSLCADVGCVLCCYTLTWCQMAREVKRQAMSRPQTVTVVTQQVVVAP</sequence>
<dbReference type="InterPro" id="IPR006461">
    <property type="entry name" value="PLAC_motif_containing"/>
</dbReference>
<evidence type="ECO:0000313" key="2">
    <source>
        <dbReference type="Ensembl" id="ENSELUP00000019839.3"/>
    </source>
</evidence>
<dbReference type="Proteomes" id="UP000265140">
    <property type="component" value="Chromosome 24"/>
</dbReference>
<dbReference type="Bgee" id="ENSELUG00000019130">
    <property type="expression patterns" value="Expressed in head kidney and 4 other cell types or tissues"/>
</dbReference>
<name>A0A3P8YTA4_ESOLU</name>
<reference evidence="2" key="2">
    <citation type="submission" date="2020-02" db="EMBL/GenBank/DDBJ databases">
        <title>Esox lucius (northern pike) genome, fEsoLuc1, primary haplotype.</title>
        <authorList>
            <person name="Myers G."/>
            <person name="Karagic N."/>
            <person name="Meyer A."/>
            <person name="Pippel M."/>
            <person name="Reichard M."/>
            <person name="Winkler S."/>
            <person name="Tracey A."/>
            <person name="Sims Y."/>
            <person name="Howe K."/>
            <person name="Rhie A."/>
            <person name="Formenti G."/>
            <person name="Durbin R."/>
            <person name="Fedrigo O."/>
            <person name="Jarvis E.D."/>
        </authorList>
    </citation>
    <scope>NUCLEOTIDE SEQUENCE [LARGE SCALE GENOMIC DNA]</scope>
</reference>
<protein>
    <recommendedName>
        <fullName evidence="4">Plac8 onzin related protein 1</fullName>
    </recommendedName>
</protein>
<organism evidence="2 3">
    <name type="scientific">Esox lucius</name>
    <name type="common">Northern pike</name>
    <dbReference type="NCBI Taxonomy" id="8010"/>
    <lineage>
        <taxon>Eukaryota</taxon>
        <taxon>Metazoa</taxon>
        <taxon>Chordata</taxon>
        <taxon>Craniata</taxon>
        <taxon>Vertebrata</taxon>
        <taxon>Euteleostomi</taxon>
        <taxon>Actinopterygii</taxon>
        <taxon>Neopterygii</taxon>
        <taxon>Teleostei</taxon>
        <taxon>Protacanthopterygii</taxon>
        <taxon>Esociformes</taxon>
        <taxon>Esocidae</taxon>
        <taxon>Esox</taxon>
    </lineage>
</organism>
<reference evidence="2" key="3">
    <citation type="submission" date="2025-08" db="UniProtKB">
        <authorList>
            <consortium name="Ensembl"/>
        </authorList>
    </citation>
    <scope>IDENTIFICATION</scope>
</reference>
<reference evidence="2" key="4">
    <citation type="submission" date="2025-09" db="UniProtKB">
        <authorList>
            <consortium name="Ensembl"/>
        </authorList>
    </citation>
    <scope>IDENTIFICATION</scope>
</reference>
<evidence type="ECO:0000256" key="1">
    <source>
        <dbReference type="ARBA" id="ARBA00009024"/>
    </source>
</evidence>
<dbReference type="Ensembl" id="ENSELUT00000030077.3">
    <property type="protein sequence ID" value="ENSELUP00000019839.3"/>
    <property type="gene ID" value="ENSELUG00000019130.3"/>
</dbReference>
<dbReference type="PANTHER" id="PTHR15907">
    <property type="entry name" value="DUF614 FAMILY PROTEIN-RELATED"/>
    <property type="match status" value="1"/>
</dbReference>
<dbReference type="GeneTree" id="ENSGT00940000163927"/>
<reference evidence="3" key="1">
    <citation type="journal article" date="2014" name="PLoS ONE">
        <title>The genome and linkage map of the northern pike (Esox lucius): conserved synteny revealed between the salmonid sister group and the Neoteleostei.</title>
        <authorList>
            <person name="Rondeau E.B."/>
            <person name="Minkley D.R."/>
            <person name="Leong J.S."/>
            <person name="Messmer A.M."/>
            <person name="Jantzen J.R."/>
            <person name="von Schalburg K.R."/>
            <person name="Lemon C."/>
            <person name="Bird N.H."/>
            <person name="Koop B.F."/>
        </authorList>
    </citation>
    <scope>NUCLEOTIDE SEQUENCE</scope>
</reference>